<dbReference type="InterPro" id="IPR001452">
    <property type="entry name" value="SH3_domain"/>
</dbReference>
<dbReference type="Proteomes" id="UP000726737">
    <property type="component" value="Unassembled WGS sequence"/>
</dbReference>
<feature type="domain" description="SH3" evidence="5">
    <location>
        <begin position="244"/>
        <end position="306"/>
    </location>
</feature>
<feature type="transmembrane region" description="Helical" evidence="4">
    <location>
        <begin position="178"/>
        <end position="199"/>
    </location>
</feature>
<dbReference type="SUPFAM" id="SSF50044">
    <property type="entry name" value="SH3-domain"/>
    <property type="match status" value="1"/>
</dbReference>
<feature type="region of interest" description="Disordered" evidence="3">
    <location>
        <begin position="350"/>
        <end position="388"/>
    </location>
</feature>
<dbReference type="EMBL" id="JAAAJA010000209">
    <property type="protein sequence ID" value="KAG0258729.1"/>
    <property type="molecule type" value="Genomic_DNA"/>
</dbReference>
<feature type="compositionally biased region" description="Gly residues" evidence="3">
    <location>
        <begin position="373"/>
        <end position="388"/>
    </location>
</feature>
<dbReference type="PROSITE" id="PS50002">
    <property type="entry name" value="SH3"/>
    <property type="match status" value="1"/>
</dbReference>
<keyword evidence="7" id="KW-1185">Reference proteome</keyword>
<organism evidence="6 7">
    <name type="scientific">Mortierella polycephala</name>
    <dbReference type="NCBI Taxonomy" id="41804"/>
    <lineage>
        <taxon>Eukaryota</taxon>
        <taxon>Fungi</taxon>
        <taxon>Fungi incertae sedis</taxon>
        <taxon>Mucoromycota</taxon>
        <taxon>Mortierellomycotina</taxon>
        <taxon>Mortierellomycetes</taxon>
        <taxon>Mortierellales</taxon>
        <taxon>Mortierellaceae</taxon>
        <taxon>Mortierella</taxon>
    </lineage>
</organism>
<evidence type="ECO:0000256" key="1">
    <source>
        <dbReference type="ARBA" id="ARBA00022443"/>
    </source>
</evidence>
<dbReference type="InterPro" id="IPR036028">
    <property type="entry name" value="SH3-like_dom_sf"/>
</dbReference>
<dbReference type="OrthoDB" id="5340910at2759"/>
<evidence type="ECO:0000256" key="4">
    <source>
        <dbReference type="SAM" id="Phobius"/>
    </source>
</evidence>
<dbReference type="Gene3D" id="2.30.30.40">
    <property type="entry name" value="SH3 Domains"/>
    <property type="match status" value="1"/>
</dbReference>
<proteinExistence type="predicted"/>
<name>A0A9P6Q3S8_9FUNG</name>
<evidence type="ECO:0000313" key="7">
    <source>
        <dbReference type="Proteomes" id="UP000726737"/>
    </source>
</evidence>
<gene>
    <name evidence="6" type="ORF">BG011_003101</name>
</gene>
<evidence type="ECO:0000259" key="5">
    <source>
        <dbReference type="PROSITE" id="PS50002"/>
    </source>
</evidence>
<feature type="region of interest" description="Disordered" evidence="3">
    <location>
        <begin position="55"/>
        <end position="169"/>
    </location>
</feature>
<protein>
    <recommendedName>
        <fullName evidence="5">SH3 domain-containing protein</fullName>
    </recommendedName>
</protein>
<feature type="compositionally biased region" description="Low complexity" evidence="3">
    <location>
        <begin position="87"/>
        <end position="167"/>
    </location>
</feature>
<keyword evidence="1 2" id="KW-0728">SH3 domain</keyword>
<feature type="region of interest" description="Disordered" evidence="3">
    <location>
        <begin position="221"/>
        <end position="241"/>
    </location>
</feature>
<reference evidence="6" key="1">
    <citation type="journal article" date="2020" name="Fungal Divers.">
        <title>Resolving the Mortierellaceae phylogeny through synthesis of multi-gene phylogenetics and phylogenomics.</title>
        <authorList>
            <person name="Vandepol N."/>
            <person name="Liber J."/>
            <person name="Desiro A."/>
            <person name="Na H."/>
            <person name="Kennedy M."/>
            <person name="Barry K."/>
            <person name="Grigoriev I.V."/>
            <person name="Miller A.N."/>
            <person name="O'Donnell K."/>
            <person name="Stajich J.E."/>
            <person name="Bonito G."/>
        </authorList>
    </citation>
    <scope>NUCLEOTIDE SEQUENCE</scope>
    <source>
        <strain evidence="6">KOD948</strain>
    </source>
</reference>
<keyword evidence="4" id="KW-0812">Transmembrane</keyword>
<evidence type="ECO:0000256" key="3">
    <source>
        <dbReference type="SAM" id="MobiDB-lite"/>
    </source>
</evidence>
<feature type="compositionally biased region" description="Basic and acidic residues" evidence="3">
    <location>
        <begin position="58"/>
        <end position="72"/>
    </location>
</feature>
<evidence type="ECO:0000313" key="6">
    <source>
        <dbReference type="EMBL" id="KAG0258729.1"/>
    </source>
</evidence>
<dbReference type="SMART" id="SM00326">
    <property type="entry name" value="SH3"/>
    <property type="match status" value="1"/>
</dbReference>
<keyword evidence="4" id="KW-1133">Transmembrane helix</keyword>
<comment type="caution">
    <text evidence="6">The sequence shown here is derived from an EMBL/GenBank/DDBJ whole genome shotgun (WGS) entry which is preliminary data.</text>
</comment>
<dbReference type="Pfam" id="PF14604">
    <property type="entry name" value="SH3_9"/>
    <property type="match status" value="1"/>
</dbReference>
<sequence length="388" mass="40001">MKSAHNLVRVFLATAALGALIGTISVTTTEAAPILNSVSIQNLSPGIETERLLQPQHDTMDIRDTPVQDLRKRQAPTRTTAGEDEPTLSQTPTPKPTTSSAPAPPHTTTAQPKPTTSNPAPKPTTTPSSTRASTTTTRAGTSSGGSATSTSTSSGTAPAGATPTNTGEEVPTQVSNKVFIGLGTVGGFIVFALGGFAFCRHRKKKNLASALLQQTAQFNNNNPYAKLPEPAASPKESLPMTPTKPLGTYNVVATYTPALADEIEIGLGDSVTMLQEFDDGWCMGVNNTKNGIKGVFPRHCVAMGPYEGSQHGAPGGPHFPPSPSFKAAASKRMSSIAPASGWDGYNGGYGADANYPPQPSPQYLGPNQAPPHQGGGGGGGGYYNGGGY</sequence>
<dbReference type="AlphaFoldDB" id="A0A9P6Q3S8"/>
<accession>A0A9P6Q3S8</accession>
<evidence type="ECO:0000256" key="2">
    <source>
        <dbReference type="PROSITE-ProRule" id="PRU00192"/>
    </source>
</evidence>
<keyword evidence="4" id="KW-0472">Membrane</keyword>